<proteinExistence type="predicted"/>
<dbReference type="KEGG" id="cep:Cri9333_4990"/>
<protein>
    <submittedName>
        <fullName evidence="1">Uncharacterized protein</fullName>
    </submittedName>
</protein>
<dbReference type="HOGENOM" id="CLU_2989038_0_0_3"/>
<keyword evidence="1" id="KW-0614">Plasmid</keyword>
<name>K9W8D7_9CYAN</name>
<reference evidence="1 2" key="1">
    <citation type="submission" date="2012-06" db="EMBL/GenBank/DDBJ databases">
        <title>Finished plasmid 7 of genome of Crinalium epipsammum PCC 9333.</title>
        <authorList>
            <consortium name="US DOE Joint Genome Institute"/>
            <person name="Gugger M."/>
            <person name="Coursin T."/>
            <person name="Rippka R."/>
            <person name="Tandeau De Marsac N."/>
            <person name="Huntemann M."/>
            <person name="Wei C.-L."/>
            <person name="Han J."/>
            <person name="Detter J.C."/>
            <person name="Han C."/>
            <person name="Tapia R."/>
            <person name="Davenport K."/>
            <person name="Daligault H."/>
            <person name="Erkkila T."/>
            <person name="Gu W."/>
            <person name="Munk A.C.C."/>
            <person name="Teshima H."/>
            <person name="Xu Y."/>
            <person name="Chain P."/>
            <person name="Chen A."/>
            <person name="Krypides N."/>
            <person name="Mavromatis K."/>
            <person name="Markowitz V."/>
            <person name="Szeto E."/>
            <person name="Ivanova N."/>
            <person name="Mikhailova N."/>
            <person name="Ovchinnikova G."/>
            <person name="Pagani I."/>
            <person name="Pati A."/>
            <person name="Goodwin L."/>
            <person name="Peters L."/>
            <person name="Pitluck S."/>
            <person name="Woyke T."/>
            <person name="Kerfeld C."/>
        </authorList>
    </citation>
    <scope>NUCLEOTIDE SEQUENCE [LARGE SCALE GENOMIC DNA]</scope>
    <source>
        <strain evidence="1 2">PCC 9333</strain>
        <plasmid evidence="2">Plasmid pCRI9333.07</plasmid>
    </source>
</reference>
<keyword evidence="2" id="KW-1185">Reference proteome</keyword>
<evidence type="ECO:0000313" key="1">
    <source>
        <dbReference type="EMBL" id="AFZ15745.1"/>
    </source>
</evidence>
<dbReference type="EMBL" id="CP003627">
    <property type="protein sequence ID" value="AFZ15745.1"/>
    <property type="molecule type" value="Genomic_DNA"/>
</dbReference>
<dbReference type="Proteomes" id="UP000010472">
    <property type="component" value="Plasmid pCRI9333.07"/>
</dbReference>
<dbReference type="AlphaFoldDB" id="K9W8D7"/>
<sequence>MVNTGVAKFRAGRNNAVTYGYKRLVTIDGLSVVSGLHLLSLTFSVISPNAVLASLKS</sequence>
<geneLocation type="plasmid" evidence="1 2">
    <name>pCRI9333.07</name>
</geneLocation>
<gene>
    <name evidence="1" type="ORF">Cri9333_4990</name>
</gene>
<accession>K9W8D7</accession>
<evidence type="ECO:0000313" key="2">
    <source>
        <dbReference type="Proteomes" id="UP000010472"/>
    </source>
</evidence>
<organism evidence="1 2">
    <name type="scientific">Crinalium epipsammum PCC 9333</name>
    <dbReference type="NCBI Taxonomy" id="1173022"/>
    <lineage>
        <taxon>Bacteria</taxon>
        <taxon>Bacillati</taxon>
        <taxon>Cyanobacteriota</taxon>
        <taxon>Cyanophyceae</taxon>
        <taxon>Gomontiellales</taxon>
        <taxon>Gomontiellaceae</taxon>
        <taxon>Crinalium</taxon>
    </lineage>
</organism>
<dbReference type="RefSeq" id="WP_015180103.1">
    <property type="nucleotide sequence ID" value="NC_019737.1"/>
</dbReference>